<dbReference type="EMBL" id="BAABIW010000018">
    <property type="protein sequence ID" value="GAA5031151.1"/>
    <property type="molecule type" value="Genomic_DNA"/>
</dbReference>
<keyword evidence="1 3" id="KW-0597">Phosphoprotein</keyword>
<gene>
    <name evidence="6" type="ORF">GCM10023258_29050</name>
</gene>
<dbReference type="PRINTS" id="PR00038">
    <property type="entry name" value="HTHLUXR"/>
</dbReference>
<dbReference type="Pfam" id="PF00196">
    <property type="entry name" value="GerE"/>
    <property type="match status" value="1"/>
</dbReference>
<evidence type="ECO:0000256" key="2">
    <source>
        <dbReference type="ARBA" id="ARBA00023125"/>
    </source>
</evidence>
<dbReference type="Pfam" id="PF00072">
    <property type="entry name" value="Response_reg"/>
    <property type="match status" value="1"/>
</dbReference>
<dbReference type="SMART" id="SM00448">
    <property type="entry name" value="REC"/>
    <property type="match status" value="1"/>
</dbReference>
<reference evidence="7" key="1">
    <citation type="journal article" date="2019" name="Int. J. Syst. Evol. Microbiol.">
        <title>The Global Catalogue of Microorganisms (GCM) 10K type strain sequencing project: providing services to taxonomists for standard genome sequencing and annotation.</title>
        <authorList>
            <consortium name="The Broad Institute Genomics Platform"/>
            <consortium name="The Broad Institute Genome Sequencing Center for Infectious Disease"/>
            <person name="Wu L."/>
            <person name="Ma J."/>
        </authorList>
    </citation>
    <scope>NUCLEOTIDE SEQUENCE [LARGE SCALE GENOMIC DNA]</scope>
    <source>
        <strain evidence="7">JCM 17687</strain>
    </source>
</reference>
<evidence type="ECO:0000313" key="6">
    <source>
        <dbReference type="EMBL" id="GAA5031151.1"/>
    </source>
</evidence>
<dbReference type="Gene3D" id="3.40.50.2300">
    <property type="match status" value="1"/>
</dbReference>
<comment type="caution">
    <text evidence="6">The sequence shown here is derived from an EMBL/GenBank/DDBJ whole genome shotgun (WGS) entry which is preliminary data.</text>
</comment>
<protein>
    <submittedName>
        <fullName evidence="6">Response regulator transcription factor</fullName>
    </submittedName>
</protein>
<dbReference type="InterPro" id="IPR000792">
    <property type="entry name" value="Tscrpt_reg_LuxR_C"/>
</dbReference>
<name>A0ABP9JIM3_9MICO</name>
<feature type="modified residue" description="4-aspartylphosphate" evidence="3">
    <location>
        <position position="87"/>
    </location>
</feature>
<evidence type="ECO:0000256" key="1">
    <source>
        <dbReference type="ARBA" id="ARBA00022553"/>
    </source>
</evidence>
<dbReference type="PROSITE" id="PS50043">
    <property type="entry name" value="HTH_LUXR_2"/>
    <property type="match status" value="1"/>
</dbReference>
<dbReference type="SMART" id="SM00421">
    <property type="entry name" value="HTH_LUXR"/>
    <property type="match status" value="1"/>
</dbReference>
<evidence type="ECO:0000259" key="5">
    <source>
        <dbReference type="PROSITE" id="PS50110"/>
    </source>
</evidence>
<dbReference type="InterPro" id="IPR039420">
    <property type="entry name" value="WalR-like"/>
</dbReference>
<dbReference type="CDD" id="cd17535">
    <property type="entry name" value="REC_NarL-like"/>
    <property type="match status" value="1"/>
</dbReference>
<dbReference type="PANTHER" id="PTHR43214:SF44">
    <property type="entry name" value="TWO-COMPONENT RESPONSE REGULATOR"/>
    <property type="match status" value="1"/>
</dbReference>
<feature type="domain" description="Response regulatory" evidence="5">
    <location>
        <begin position="36"/>
        <end position="152"/>
    </location>
</feature>
<organism evidence="6 7">
    <name type="scientific">Terrabacter aeriphilus</name>
    <dbReference type="NCBI Taxonomy" id="515662"/>
    <lineage>
        <taxon>Bacteria</taxon>
        <taxon>Bacillati</taxon>
        <taxon>Actinomycetota</taxon>
        <taxon>Actinomycetes</taxon>
        <taxon>Micrococcales</taxon>
        <taxon>Intrasporangiaceae</taxon>
        <taxon>Terrabacter</taxon>
    </lineage>
</organism>
<dbReference type="SUPFAM" id="SSF46894">
    <property type="entry name" value="C-terminal effector domain of the bipartite response regulators"/>
    <property type="match status" value="1"/>
</dbReference>
<keyword evidence="7" id="KW-1185">Reference proteome</keyword>
<evidence type="ECO:0000259" key="4">
    <source>
        <dbReference type="PROSITE" id="PS50043"/>
    </source>
</evidence>
<keyword evidence="2" id="KW-0238">DNA-binding</keyword>
<accession>A0ABP9JIM3</accession>
<dbReference type="SUPFAM" id="SSF52172">
    <property type="entry name" value="CheY-like"/>
    <property type="match status" value="1"/>
</dbReference>
<dbReference type="PROSITE" id="PS50110">
    <property type="entry name" value="RESPONSE_REGULATORY"/>
    <property type="match status" value="1"/>
</dbReference>
<dbReference type="Proteomes" id="UP001500427">
    <property type="component" value="Unassembled WGS sequence"/>
</dbReference>
<dbReference type="InterPro" id="IPR011006">
    <property type="entry name" value="CheY-like_superfamily"/>
</dbReference>
<feature type="domain" description="HTH luxR-type" evidence="4">
    <location>
        <begin position="173"/>
        <end position="238"/>
    </location>
</feature>
<evidence type="ECO:0000313" key="7">
    <source>
        <dbReference type="Proteomes" id="UP001500427"/>
    </source>
</evidence>
<dbReference type="InterPro" id="IPR016032">
    <property type="entry name" value="Sig_transdc_resp-reg_C-effctor"/>
</dbReference>
<dbReference type="InterPro" id="IPR001789">
    <property type="entry name" value="Sig_transdc_resp-reg_receiver"/>
</dbReference>
<evidence type="ECO:0000256" key="3">
    <source>
        <dbReference type="PROSITE-ProRule" id="PRU00169"/>
    </source>
</evidence>
<proteinExistence type="predicted"/>
<dbReference type="PANTHER" id="PTHR43214">
    <property type="entry name" value="TWO-COMPONENT RESPONSE REGULATOR"/>
    <property type="match status" value="1"/>
</dbReference>
<dbReference type="CDD" id="cd06170">
    <property type="entry name" value="LuxR_C_like"/>
    <property type="match status" value="1"/>
</dbReference>
<sequence length="246" mass="25247">MGVPILKGQPGGWHWGVQGMSAGVSGQTATQAESIRVLVVDDHRTVADAMSFALASESGIECIGAVHSAREARAMAHRLAADVVVMDVQLGDGDGVEVAADLMRAAPGVRVVILTGIVDQPLLRRAADAGAVAVLAKDGTLTELLAAIRGSSSEGLVVHPRVLRRLLAAAGPAAGATVRLTAREGEVLALLAEGLDVHRISAQLGITVLTCRGYLKNLMAKLDAHTQLEAVVTATRLGLVRAATGG</sequence>
<dbReference type="InterPro" id="IPR058245">
    <property type="entry name" value="NreC/VraR/RcsB-like_REC"/>
</dbReference>